<dbReference type="RefSeq" id="WP_211321032.1">
    <property type="nucleotide sequence ID" value="NZ_QXEV01000007.1"/>
</dbReference>
<name>A0A397S166_9MOLU</name>
<dbReference type="PRINTS" id="PR00786">
    <property type="entry name" value="NEPRILYSIN"/>
</dbReference>
<dbReference type="InterPro" id="IPR000718">
    <property type="entry name" value="Peptidase_M13"/>
</dbReference>
<comment type="cofactor">
    <cofactor evidence="1">
        <name>Zn(2+)</name>
        <dbReference type="ChEBI" id="CHEBI:29105"/>
    </cofactor>
</comment>
<evidence type="ECO:0000256" key="2">
    <source>
        <dbReference type="ARBA" id="ARBA00007357"/>
    </source>
</evidence>
<dbReference type="Pfam" id="PF05649">
    <property type="entry name" value="Peptidase_M13_N"/>
    <property type="match status" value="1"/>
</dbReference>
<evidence type="ECO:0000259" key="8">
    <source>
        <dbReference type="Pfam" id="PF01431"/>
    </source>
</evidence>
<dbReference type="InterPro" id="IPR008753">
    <property type="entry name" value="Peptidase_M13_N"/>
</dbReference>
<evidence type="ECO:0000256" key="7">
    <source>
        <dbReference type="ARBA" id="ARBA00023049"/>
    </source>
</evidence>
<keyword evidence="3" id="KW-0645">Protease</keyword>
<dbReference type="InterPro" id="IPR042089">
    <property type="entry name" value="Peptidase_M13_dom_2"/>
</dbReference>
<protein>
    <submittedName>
        <fullName evidence="10">Putative endopeptidase</fullName>
    </submittedName>
</protein>
<keyword evidence="11" id="KW-1185">Reference proteome</keyword>
<evidence type="ECO:0000313" key="10">
    <source>
        <dbReference type="EMBL" id="RIA77707.1"/>
    </source>
</evidence>
<gene>
    <name evidence="10" type="ORF">EI71_00860</name>
</gene>
<dbReference type="Pfam" id="PF01431">
    <property type="entry name" value="Peptidase_M13"/>
    <property type="match status" value="1"/>
</dbReference>
<sequence length="633" mass="72673">MSDIRIEDDLYEAVNGEWLKTAVIPEDRPTTGGFAILDQEVEKLLMEDFAHFAKGEKKTNIKEMAYAIELYKKIIDTKRRNEEGIKPLLKTLEDINNLKCVGCLNNKAYDFFLSDVQLPFQAGVEADMGDATKNSFIILGPQTILPDTTYYLEDNQAGKQLLEVYKDMAKKALAFTPLSKEEQEEYLADTISFDALIAKKVKSQLEWADYVKNYNPMPLEEVQSYLAPFDFKGMLKNQYGDNLPKEIIVYDPKAIKEFNGYFNKENFNLFKHWSYVTTLLKCAKVLSEELASISTIFRRTLMGVEKDPVLEKQAYQIVSRVFSEPIGVYYGREYFGEEAKKDIVSLVKKIIEMYKVRMKENTFLEEATKEKAILKLSTIEIKMGYPDYIHDLYSSFAIEKEDSYFDAMAKITRLRSIDNLNKLYKPVDRSEWAMPGHMVNACYNPSANDITFPAAILQKPFYSIHQSISENLGGIGAVIGHEISHAFDNNGAQFDEKGNIKNWWTEKDYEAFKGLTKDMIDQFDGIPFHGGKVNGELVVSENIADNGGMAVTLAIMHTIPDSDFKAYFINWAKVWCMKAKEQFILYLLSNDVHSPAKLRANITPRNFSEWYSAFDVKETDEMYIPKEKRVNIW</sequence>
<keyword evidence="5" id="KW-0378">Hydrolase</keyword>
<dbReference type="AlphaFoldDB" id="A0A397S166"/>
<dbReference type="EMBL" id="QXEV01000007">
    <property type="protein sequence ID" value="RIA77707.1"/>
    <property type="molecule type" value="Genomic_DNA"/>
</dbReference>
<dbReference type="GO" id="GO:0005886">
    <property type="term" value="C:plasma membrane"/>
    <property type="evidence" value="ECO:0007669"/>
    <property type="project" value="TreeGrafter"/>
</dbReference>
<dbReference type="PROSITE" id="PS51885">
    <property type="entry name" value="NEPRILYSIN"/>
    <property type="match status" value="1"/>
</dbReference>
<evidence type="ECO:0000256" key="1">
    <source>
        <dbReference type="ARBA" id="ARBA00001947"/>
    </source>
</evidence>
<dbReference type="Gene3D" id="1.10.1380.10">
    <property type="entry name" value="Neutral endopeptidase , domain2"/>
    <property type="match status" value="1"/>
</dbReference>
<feature type="domain" description="Peptidase M13 C-terminal" evidence="8">
    <location>
        <begin position="440"/>
        <end position="630"/>
    </location>
</feature>
<keyword evidence="7" id="KW-0482">Metalloprotease</keyword>
<dbReference type="GO" id="GO:0046872">
    <property type="term" value="F:metal ion binding"/>
    <property type="evidence" value="ECO:0007669"/>
    <property type="project" value="UniProtKB-KW"/>
</dbReference>
<evidence type="ECO:0000313" key="11">
    <source>
        <dbReference type="Proteomes" id="UP000266506"/>
    </source>
</evidence>
<dbReference type="SUPFAM" id="SSF55486">
    <property type="entry name" value="Metalloproteases ('zincins'), catalytic domain"/>
    <property type="match status" value="1"/>
</dbReference>
<dbReference type="PANTHER" id="PTHR11733:SF167">
    <property type="entry name" value="FI17812P1-RELATED"/>
    <property type="match status" value="1"/>
</dbReference>
<dbReference type="Proteomes" id="UP000266506">
    <property type="component" value="Unassembled WGS sequence"/>
</dbReference>
<proteinExistence type="inferred from homology"/>
<evidence type="ECO:0000256" key="4">
    <source>
        <dbReference type="ARBA" id="ARBA00022723"/>
    </source>
</evidence>
<reference evidence="10 11" key="1">
    <citation type="submission" date="2018-08" db="EMBL/GenBank/DDBJ databases">
        <title>Genomic Encyclopedia of Archaeal and Bacterial Type Strains, Phase II (KMG-II): from individual species to whole genera.</title>
        <authorList>
            <person name="Goeker M."/>
        </authorList>
    </citation>
    <scope>NUCLEOTIDE SEQUENCE [LARGE SCALE GENOMIC DNA]</scope>
    <source>
        <strain evidence="10 11">ATCC 27112</strain>
    </source>
</reference>
<dbReference type="Gene3D" id="3.40.390.10">
    <property type="entry name" value="Collagenase (Catalytic Domain)"/>
    <property type="match status" value="1"/>
</dbReference>
<dbReference type="GO" id="GO:0016485">
    <property type="term" value="P:protein processing"/>
    <property type="evidence" value="ECO:0007669"/>
    <property type="project" value="TreeGrafter"/>
</dbReference>
<organism evidence="10 11">
    <name type="scientific">Anaeroplasma bactoclasticum</name>
    <dbReference type="NCBI Taxonomy" id="2088"/>
    <lineage>
        <taxon>Bacteria</taxon>
        <taxon>Bacillati</taxon>
        <taxon>Mycoplasmatota</taxon>
        <taxon>Mollicutes</taxon>
        <taxon>Anaeroplasmatales</taxon>
        <taxon>Anaeroplasmataceae</taxon>
        <taxon>Anaeroplasma</taxon>
    </lineage>
</organism>
<dbReference type="InterPro" id="IPR024079">
    <property type="entry name" value="MetalloPept_cat_dom_sf"/>
</dbReference>
<dbReference type="CDD" id="cd08662">
    <property type="entry name" value="M13"/>
    <property type="match status" value="1"/>
</dbReference>
<comment type="similarity">
    <text evidence="2">Belongs to the peptidase M13 family.</text>
</comment>
<dbReference type="PANTHER" id="PTHR11733">
    <property type="entry name" value="ZINC METALLOPROTEASE FAMILY M13 NEPRILYSIN-RELATED"/>
    <property type="match status" value="1"/>
</dbReference>
<evidence type="ECO:0000256" key="6">
    <source>
        <dbReference type="ARBA" id="ARBA00022833"/>
    </source>
</evidence>
<evidence type="ECO:0000259" key="9">
    <source>
        <dbReference type="Pfam" id="PF05649"/>
    </source>
</evidence>
<accession>A0A397S166</accession>
<evidence type="ECO:0000256" key="5">
    <source>
        <dbReference type="ARBA" id="ARBA00022801"/>
    </source>
</evidence>
<dbReference type="GO" id="GO:0004222">
    <property type="term" value="F:metalloendopeptidase activity"/>
    <property type="evidence" value="ECO:0007669"/>
    <property type="project" value="InterPro"/>
</dbReference>
<keyword evidence="6" id="KW-0862">Zinc</keyword>
<dbReference type="InterPro" id="IPR018497">
    <property type="entry name" value="Peptidase_M13_C"/>
</dbReference>
<feature type="domain" description="Peptidase M13 N-terminal" evidence="9">
    <location>
        <begin position="8"/>
        <end position="386"/>
    </location>
</feature>
<comment type="caution">
    <text evidence="10">The sequence shown here is derived from an EMBL/GenBank/DDBJ whole genome shotgun (WGS) entry which is preliminary data.</text>
</comment>
<keyword evidence="4" id="KW-0479">Metal-binding</keyword>
<evidence type="ECO:0000256" key="3">
    <source>
        <dbReference type="ARBA" id="ARBA00022670"/>
    </source>
</evidence>
<dbReference type="InParanoid" id="A0A397S166"/>